<keyword evidence="4" id="KW-1185">Reference proteome</keyword>
<feature type="region of interest" description="Disordered" evidence="1">
    <location>
        <begin position="103"/>
        <end position="144"/>
    </location>
</feature>
<keyword evidence="2" id="KW-0812">Transmembrane</keyword>
<reference evidence="3" key="1">
    <citation type="journal article" date="2020" name="Stud. Mycol.">
        <title>101 Dothideomycetes genomes: a test case for predicting lifestyles and emergence of pathogens.</title>
        <authorList>
            <person name="Haridas S."/>
            <person name="Albert R."/>
            <person name="Binder M."/>
            <person name="Bloem J."/>
            <person name="Labutti K."/>
            <person name="Salamov A."/>
            <person name="Andreopoulos B."/>
            <person name="Baker S."/>
            <person name="Barry K."/>
            <person name="Bills G."/>
            <person name="Bluhm B."/>
            <person name="Cannon C."/>
            <person name="Castanera R."/>
            <person name="Culley D."/>
            <person name="Daum C."/>
            <person name="Ezra D."/>
            <person name="Gonzalez J."/>
            <person name="Henrissat B."/>
            <person name="Kuo A."/>
            <person name="Liang C."/>
            <person name="Lipzen A."/>
            <person name="Lutzoni F."/>
            <person name="Magnuson J."/>
            <person name="Mondo S."/>
            <person name="Nolan M."/>
            <person name="Ohm R."/>
            <person name="Pangilinan J."/>
            <person name="Park H.-J."/>
            <person name="Ramirez L."/>
            <person name="Alfaro M."/>
            <person name="Sun H."/>
            <person name="Tritt A."/>
            <person name="Yoshinaga Y."/>
            <person name="Zwiers L.-H."/>
            <person name="Turgeon B."/>
            <person name="Goodwin S."/>
            <person name="Spatafora J."/>
            <person name="Crous P."/>
            <person name="Grigoriev I."/>
        </authorList>
    </citation>
    <scope>NUCLEOTIDE SEQUENCE</scope>
    <source>
        <strain evidence="3">CBS 262.69</strain>
    </source>
</reference>
<keyword evidence="2" id="KW-1133">Transmembrane helix</keyword>
<evidence type="ECO:0000256" key="1">
    <source>
        <dbReference type="SAM" id="MobiDB-lite"/>
    </source>
</evidence>
<feature type="region of interest" description="Disordered" evidence="1">
    <location>
        <begin position="1"/>
        <end position="71"/>
    </location>
</feature>
<sequence length="832" mass="89980">MSAPPSGHPDVLSHSGFSSWISSFTPASPPPTNVPAELPAGNHAVTAELPAEPVDPQELPAPHRTGQAAQSIPQELDSNAVIQGAHNVPQELDANVVIQGAQGGAGTQQVIARPPPPPKAPESTGPAQELESPVDDKRGRTQGRDGSVMLNIAGLRQDDKIRKDRLQLRVARDITLLKINELIRSKGKNQSPLSTSLNRTPGCEPILGVSSNDKVIYGVRGLSIPCPVLVTDGPSNYCIDTGLRINIDEPVNVFLSRLSFVVTCEDNVLRFNNSDLKVSFHRTLRIPEDAKTHSLPASLGRFPLNNIAPYAGKLKASGLQAMAAKGGVFFPMYQREAMWISFENGLYQNFQVKLFVGGVNAISGLRFNAAIGPGSKQDYMVVPPQKWLDGIVAGSDTVRQFVAMPIGSGYSIEKQVTGREDLGGLQLQITPEKGHSLQLTRVKDGNTLPAGSPREHGFQAGQDIYLREAHGIPIQRRDVAHFKSLSKAAWGSSPQWRYSTGRPALLREIDTGDTNFDSAPEISLKAIYKIRLTICYGLFGRKKLDAGEYYPWTYFSEILHGDLEINGLPLGNYDWFHLNKPIETDVMQTLQAFTSEPTLELRTRPRKEDSASYLKLTGAAILLLAAAPLLLCFYALTCCNTRGRRGTKANDAAPMQTMENSFQGSPDGWHGYNNDYGNYGTYGGPEHAPGANYSAPQPDPTPPSAAWDMGIAAGGRLAQRILADPAPQRSWAVPLTTLVNIQILNSVAFESLTGMLAPPTPITVASYLEAGYPFYRAYGEKSAETWTGAAAFEIVRSVSELDEQGGVGTGTDVSRARNVACVVCTRALCDCM</sequence>
<dbReference type="OrthoDB" id="428577at2759"/>
<accession>A0A6G1I913</accession>
<feature type="compositionally biased region" description="Low complexity" evidence="1">
    <location>
        <begin position="13"/>
        <end position="23"/>
    </location>
</feature>
<evidence type="ECO:0000313" key="3">
    <source>
        <dbReference type="EMBL" id="KAF2404527.1"/>
    </source>
</evidence>
<gene>
    <name evidence="3" type="ORF">EJ06DRAFT_207924</name>
</gene>
<dbReference type="Proteomes" id="UP000799640">
    <property type="component" value="Unassembled WGS sequence"/>
</dbReference>
<name>A0A6G1I913_9PEZI</name>
<dbReference type="EMBL" id="ML996688">
    <property type="protein sequence ID" value="KAF2404527.1"/>
    <property type="molecule type" value="Genomic_DNA"/>
</dbReference>
<dbReference type="AlphaFoldDB" id="A0A6G1I913"/>
<protein>
    <submittedName>
        <fullName evidence="3">Uncharacterized protein</fullName>
    </submittedName>
</protein>
<evidence type="ECO:0000256" key="2">
    <source>
        <dbReference type="SAM" id="Phobius"/>
    </source>
</evidence>
<feature type="transmembrane region" description="Helical" evidence="2">
    <location>
        <begin position="613"/>
        <end position="636"/>
    </location>
</feature>
<feature type="compositionally biased region" description="Basic and acidic residues" evidence="1">
    <location>
        <begin position="134"/>
        <end position="143"/>
    </location>
</feature>
<evidence type="ECO:0000313" key="4">
    <source>
        <dbReference type="Proteomes" id="UP000799640"/>
    </source>
</evidence>
<proteinExistence type="predicted"/>
<keyword evidence="2" id="KW-0472">Membrane</keyword>
<organism evidence="3 4">
    <name type="scientific">Trichodelitschia bisporula</name>
    <dbReference type="NCBI Taxonomy" id="703511"/>
    <lineage>
        <taxon>Eukaryota</taxon>
        <taxon>Fungi</taxon>
        <taxon>Dikarya</taxon>
        <taxon>Ascomycota</taxon>
        <taxon>Pezizomycotina</taxon>
        <taxon>Dothideomycetes</taxon>
        <taxon>Dothideomycetes incertae sedis</taxon>
        <taxon>Phaeotrichales</taxon>
        <taxon>Phaeotrichaceae</taxon>
        <taxon>Trichodelitschia</taxon>
    </lineage>
</organism>